<dbReference type="EMBL" id="GGEC01002503">
    <property type="protein sequence ID" value="MBW82986.1"/>
    <property type="molecule type" value="Transcribed_RNA"/>
</dbReference>
<accession>A0A2P2IP50</accession>
<dbReference type="AlphaFoldDB" id="A0A2P2IP50"/>
<evidence type="ECO:0000313" key="1">
    <source>
        <dbReference type="EMBL" id="MBW82986.1"/>
    </source>
</evidence>
<name>A0A2P2IP50_RHIMU</name>
<protein>
    <submittedName>
        <fullName evidence="1">Uncharacterized protein</fullName>
    </submittedName>
</protein>
<organism evidence="1">
    <name type="scientific">Rhizophora mucronata</name>
    <name type="common">Asiatic mangrove</name>
    <dbReference type="NCBI Taxonomy" id="61149"/>
    <lineage>
        <taxon>Eukaryota</taxon>
        <taxon>Viridiplantae</taxon>
        <taxon>Streptophyta</taxon>
        <taxon>Embryophyta</taxon>
        <taxon>Tracheophyta</taxon>
        <taxon>Spermatophyta</taxon>
        <taxon>Magnoliopsida</taxon>
        <taxon>eudicotyledons</taxon>
        <taxon>Gunneridae</taxon>
        <taxon>Pentapetalae</taxon>
        <taxon>rosids</taxon>
        <taxon>fabids</taxon>
        <taxon>Malpighiales</taxon>
        <taxon>Rhizophoraceae</taxon>
        <taxon>Rhizophora</taxon>
    </lineage>
</organism>
<proteinExistence type="predicted"/>
<sequence length="109" mass="12349">MKNACAFLQLLKPLNAVSTTLVFKNGERVFNRGSTGEKGCRVKMEMKSLAIMTLSSEVRTHRFLEKTTKRGLMVSFIELKRFKGFFIGFSNDKSRDCLSSVSQSGHCFR</sequence>
<reference evidence="1" key="1">
    <citation type="submission" date="2018-02" db="EMBL/GenBank/DDBJ databases">
        <title>Rhizophora mucronata_Transcriptome.</title>
        <authorList>
            <person name="Meera S.P."/>
            <person name="Sreeshan A."/>
            <person name="Augustine A."/>
        </authorList>
    </citation>
    <scope>NUCLEOTIDE SEQUENCE</scope>
    <source>
        <tissue evidence="1">Leaf</tissue>
    </source>
</reference>